<name>A0A1X6Z8L4_9RHOB</name>
<feature type="chain" id="PRO_5013140867" description="DUF547 domain-containing protein" evidence="1">
    <location>
        <begin position="25"/>
        <end position="274"/>
    </location>
</feature>
<dbReference type="Proteomes" id="UP000193061">
    <property type="component" value="Unassembled WGS sequence"/>
</dbReference>
<dbReference type="AlphaFoldDB" id="A0A1X6Z8L4"/>
<accession>A0A1X6Z8L4</accession>
<feature type="signal peptide" evidence="1">
    <location>
        <begin position="1"/>
        <end position="24"/>
    </location>
</feature>
<organism evidence="3 4">
    <name type="scientific">Roseovarius albus</name>
    <dbReference type="NCBI Taxonomy" id="1247867"/>
    <lineage>
        <taxon>Bacteria</taxon>
        <taxon>Pseudomonadati</taxon>
        <taxon>Pseudomonadota</taxon>
        <taxon>Alphaproteobacteria</taxon>
        <taxon>Rhodobacterales</taxon>
        <taxon>Roseobacteraceae</taxon>
        <taxon>Roseovarius</taxon>
    </lineage>
</organism>
<evidence type="ECO:0000259" key="2">
    <source>
        <dbReference type="Pfam" id="PF04784"/>
    </source>
</evidence>
<dbReference type="EMBL" id="FWFX01000005">
    <property type="protein sequence ID" value="SLN41990.1"/>
    <property type="molecule type" value="Genomic_DNA"/>
</dbReference>
<dbReference type="Pfam" id="PF04784">
    <property type="entry name" value="DUF547"/>
    <property type="match status" value="1"/>
</dbReference>
<dbReference type="InterPro" id="IPR006869">
    <property type="entry name" value="DUF547"/>
</dbReference>
<feature type="domain" description="DUF547" evidence="2">
    <location>
        <begin position="95"/>
        <end position="206"/>
    </location>
</feature>
<keyword evidence="1" id="KW-0732">Signal</keyword>
<protein>
    <recommendedName>
        <fullName evidence="2">DUF547 domain-containing protein</fullName>
    </recommendedName>
</protein>
<evidence type="ECO:0000313" key="4">
    <source>
        <dbReference type="Proteomes" id="UP000193061"/>
    </source>
</evidence>
<evidence type="ECO:0000313" key="3">
    <source>
        <dbReference type="EMBL" id="SLN41990.1"/>
    </source>
</evidence>
<keyword evidence="4" id="KW-1185">Reference proteome</keyword>
<dbReference type="PANTHER" id="PTHR46361:SF3">
    <property type="entry name" value="ELECTRON CARRIER_ PROTEIN DISULFIDE OXIDOREDUCTASE"/>
    <property type="match status" value="1"/>
</dbReference>
<dbReference type="RefSeq" id="WP_085805555.1">
    <property type="nucleotide sequence ID" value="NZ_FWFX01000005.1"/>
</dbReference>
<dbReference type="PANTHER" id="PTHR46361">
    <property type="entry name" value="ELECTRON CARRIER/ PROTEIN DISULFIDE OXIDOREDUCTASE"/>
    <property type="match status" value="1"/>
</dbReference>
<evidence type="ECO:0000256" key="1">
    <source>
        <dbReference type="SAM" id="SignalP"/>
    </source>
</evidence>
<dbReference type="PROSITE" id="PS51257">
    <property type="entry name" value="PROKAR_LIPOPROTEIN"/>
    <property type="match status" value="1"/>
</dbReference>
<sequence length="274" mass="30952">MPRFVLIALSLLALSACASLERLAIPDNNLTRPDVKGNGAVARLDHGAWDRFLQDHTRKDTAGVVRVDYARISDSDHAKLKNYLRKLAAVDAAMLTNEAQLAYWVNFYNALTVDVILDYYPVESIRDIKGKGFDLGPWEDKRLMVKGVETSLHDIEHGIIRPLWPDVPEIHYVLNCAAVGCPNLGQRAYTAQNITETLEVAARSYVNDPRGVRVSENGQVTASKIYSWYLDDFGGSEVVVLEHIRSYASPELRVRLVGKTRIQKYEYDWDLNEF</sequence>
<dbReference type="OrthoDB" id="526867at2"/>
<proteinExistence type="predicted"/>
<gene>
    <name evidence="3" type="ORF">ROA7450_02038</name>
</gene>
<reference evidence="3 4" key="1">
    <citation type="submission" date="2017-03" db="EMBL/GenBank/DDBJ databases">
        <authorList>
            <person name="Afonso C.L."/>
            <person name="Miller P.J."/>
            <person name="Scott M.A."/>
            <person name="Spackman E."/>
            <person name="Goraichik I."/>
            <person name="Dimitrov K.M."/>
            <person name="Suarez D.L."/>
            <person name="Swayne D.E."/>
        </authorList>
    </citation>
    <scope>NUCLEOTIDE SEQUENCE [LARGE SCALE GENOMIC DNA]</scope>
    <source>
        <strain evidence="3 4">CECT 7450</strain>
    </source>
</reference>